<dbReference type="Proteomes" id="UP000596742">
    <property type="component" value="Unassembled WGS sequence"/>
</dbReference>
<dbReference type="Gene3D" id="3.10.100.10">
    <property type="entry name" value="Mannose-Binding Protein A, subunit A"/>
    <property type="match status" value="1"/>
</dbReference>
<dbReference type="PROSITE" id="PS50041">
    <property type="entry name" value="C_TYPE_LECTIN_2"/>
    <property type="match status" value="1"/>
</dbReference>
<dbReference type="PANTHER" id="PTHR45710">
    <property type="entry name" value="C-TYPE LECTIN DOMAIN-CONTAINING PROTEIN 180"/>
    <property type="match status" value="1"/>
</dbReference>
<sequence>MRILVETVLVFLLFFLANQSEAACPVNWKEYKGDCYYISENRFRYTDAEITCSSRNASMYVFHDEKQKQWIDAQLFHGTRMEFWIGLQRVNKTWTWIDNTTYDANSTKWLRNKVGVANDARSHDYSNYRILRKWLM</sequence>
<evidence type="ECO:0000259" key="2">
    <source>
        <dbReference type="PROSITE" id="PS50041"/>
    </source>
</evidence>
<protein>
    <recommendedName>
        <fullName evidence="2">C-type lectin domain-containing protein</fullName>
    </recommendedName>
</protein>
<dbReference type="SUPFAM" id="SSF56436">
    <property type="entry name" value="C-type lectin-like"/>
    <property type="match status" value="1"/>
</dbReference>
<dbReference type="InterPro" id="IPR016187">
    <property type="entry name" value="CTDL_fold"/>
</dbReference>
<dbReference type="EMBL" id="UYJE01005869">
    <property type="protein sequence ID" value="VDI41180.1"/>
    <property type="molecule type" value="Genomic_DNA"/>
</dbReference>
<accession>A0A8B6EWM4</accession>
<proteinExistence type="predicted"/>
<keyword evidence="1" id="KW-0732">Signal</keyword>
<keyword evidence="4" id="KW-1185">Reference proteome</keyword>
<dbReference type="InterPro" id="IPR001304">
    <property type="entry name" value="C-type_lectin-like"/>
</dbReference>
<feature type="chain" id="PRO_5032952460" description="C-type lectin domain-containing protein" evidence="1">
    <location>
        <begin position="23"/>
        <end position="136"/>
    </location>
</feature>
<dbReference type="SMART" id="SM00034">
    <property type="entry name" value="CLECT"/>
    <property type="match status" value="1"/>
</dbReference>
<dbReference type="AlphaFoldDB" id="A0A8B6EWM4"/>
<dbReference type="InterPro" id="IPR016186">
    <property type="entry name" value="C-type_lectin-like/link_sf"/>
</dbReference>
<evidence type="ECO:0000313" key="4">
    <source>
        <dbReference type="Proteomes" id="UP000596742"/>
    </source>
</evidence>
<evidence type="ECO:0000256" key="1">
    <source>
        <dbReference type="SAM" id="SignalP"/>
    </source>
</evidence>
<feature type="signal peptide" evidence="1">
    <location>
        <begin position="1"/>
        <end position="22"/>
    </location>
</feature>
<organism evidence="3 4">
    <name type="scientific">Mytilus galloprovincialis</name>
    <name type="common">Mediterranean mussel</name>
    <dbReference type="NCBI Taxonomy" id="29158"/>
    <lineage>
        <taxon>Eukaryota</taxon>
        <taxon>Metazoa</taxon>
        <taxon>Spiralia</taxon>
        <taxon>Lophotrochozoa</taxon>
        <taxon>Mollusca</taxon>
        <taxon>Bivalvia</taxon>
        <taxon>Autobranchia</taxon>
        <taxon>Pteriomorphia</taxon>
        <taxon>Mytilida</taxon>
        <taxon>Mytiloidea</taxon>
        <taxon>Mytilidae</taxon>
        <taxon>Mytilinae</taxon>
        <taxon>Mytilus</taxon>
    </lineage>
</organism>
<dbReference type="InterPro" id="IPR050828">
    <property type="entry name" value="C-type_lectin/matrix_domain"/>
</dbReference>
<comment type="caution">
    <text evidence="3">The sequence shown here is derived from an EMBL/GenBank/DDBJ whole genome shotgun (WGS) entry which is preliminary data.</text>
</comment>
<dbReference type="Pfam" id="PF00059">
    <property type="entry name" value="Lectin_C"/>
    <property type="match status" value="1"/>
</dbReference>
<dbReference type="OrthoDB" id="8935730at2759"/>
<reference evidence="3" key="1">
    <citation type="submission" date="2018-11" db="EMBL/GenBank/DDBJ databases">
        <authorList>
            <person name="Alioto T."/>
            <person name="Alioto T."/>
        </authorList>
    </citation>
    <scope>NUCLEOTIDE SEQUENCE</scope>
</reference>
<feature type="domain" description="C-type lectin" evidence="2">
    <location>
        <begin position="31"/>
        <end position="134"/>
    </location>
</feature>
<name>A0A8B6EWM4_MYTGA</name>
<evidence type="ECO:0000313" key="3">
    <source>
        <dbReference type="EMBL" id="VDI41180.1"/>
    </source>
</evidence>
<dbReference type="PANTHER" id="PTHR45710:SF26">
    <property type="entry name" value="RH26557P"/>
    <property type="match status" value="1"/>
</dbReference>
<gene>
    <name evidence="3" type="ORF">MGAL_10B046729</name>
</gene>